<evidence type="ECO:0000313" key="3">
    <source>
        <dbReference type="EMBL" id="GIY08325.1"/>
    </source>
</evidence>
<evidence type="ECO:0000313" key="4">
    <source>
        <dbReference type="Proteomes" id="UP001054945"/>
    </source>
</evidence>
<organism evidence="3 4">
    <name type="scientific">Caerostris extrusa</name>
    <name type="common">Bark spider</name>
    <name type="synonym">Caerostris bankana</name>
    <dbReference type="NCBI Taxonomy" id="172846"/>
    <lineage>
        <taxon>Eukaryota</taxon>
        <taxon>Metazoa</taxon>
        <taxon>Ecdysozoa</taxon>
        <taxon>Arthropoda</taxon>
        <taxon>Chelicerata</taxon>
        <taxon>Arachnida</taxon>
        <taxon>Araneae</taxon>
        <taxon>Araneomorphae</taxon>
        <taxon>Entelegynae</taxon>
        <taxon>Araneoidea</taxon>
        <taxon>Araneidae</taxon>
        <taxon>Caerostris</taxon>
    </lineage>
</organism>
<dbReference type="InterPro" id="IPR011993">
    <property type="entry name" value="PH-like_dom_sf"/>
</dbReference>
<dbReference type="AlphaFoldDB" id="A0AAV4QFZ3"/>
<dbReference type="Pfam" id="PF02174">
    <property type="entry name" value="IRS"/>
    <property type="match status" value="1"/>
</dbReference>
<dbReference type="GO" id="GO:0007528">
    <property type="term" value="P:neuromuscular junction development"/>
    <property type="evidence" value="ECO:0007669"/>
    <property type="project" value="TreeGrafter"/>
</dbReference>
<evidence type="ECO:0000256" key="1">
    <source>
        <dbReference type="SAM" id="MobiDB-lite"/>
    </source>
</evidence>
<dbReference type="InterPro" id="IPR037746">
    <property type="entry name" value="Dok-7"/>
</dbReference>
<dbReference type="GO" id="GO:0019901">
    <property type="term" value="F:protein kinase binding"/>
    <property type="evidence" value="ECO:0007669"/>
    <property type="project" value="InterPro"/>
</dbReference>
<evidence type="ECO:0000259" key="2">
    <source>
        <dbReference type="PROSITE" id="PS51064"/>
    </source>
</evidence>
<dbReference type="PANTHER" id="PTHR21636">
    <property type="entry name" value="PROTEIN DOK-7"/>
    <property type="match status" value="1"/>
</dbReference>
<dbReference type="EMBL" id="BPLR01006231">
    <property type="protein sequence ID" value="GIY08325.1"/>
    <property type="molecule type" value="Genomic_DNA"/>
</dbReference>
<feature type="compositionally biased region" description="Polar residues" evidence="1">
    <location>
        <begin position="112"/>
        <end position="139"/>
    </location>
</feature>
<protein>
    <submittedName>
        <fullName evidence="3">Protein Dok-7</fullName>
    </submittedName>
</protein>
<dbReference type="Gene3D" id="2.30.29.30">
    <property type="entry name" value="Pleckstrin-homology domain (PH domain)/Phosphotyrosine-binding domain (PTB)"/>
    <property type="match status" value="1"/>
</dbReference>
<proteinExistence type="predicted"/>
<name>A0AAV4QFZ3_CAEEX</name>
<dbReference type="SMART" id="SM01244">
    <property type="entry name" value="IRS"/>
    <property type="match status" value="1"/>
</dbReference>
<comment type="caution">
    <text evidence="3">The sequence shown here is derived from an EMBL/GenBank/DDBJ whole genome shotgun (WGS) entry which is preliminary data.</text>
</comment>
<keyword evidence="4" id="KW-1185">Reference proteome</keyword>
<feature type="region of interest" description="Disordered" evidence="1">
    <location>
        <begin position="106"/>
        <end position="161"/>
    </location>
</feature>
<feature type="domain" description="IRS-type PTB" evidence="2">
    <location>
        <begin position="4"/>
        <end position="109"/>
    </location>
</feature>
<dbReference type="Proteomes" id="UP001054945">
    <property type="component" value="Unassembled WGS sequence"/>
</dbReference>
<sequence>MSFKRFEHQFLVQIAYVPVKSKLASGPARLHLLDYMFCLTAGVPPKLLGIWPLRELRRFGVVDGKFCFEGGSRCGKGEGLHVLLTNQAKDLVQAFDMASRGRLPGKRKVSVRKNTSGVDGNTHSSLTGGSRPCSGTATSENEKLETCSSESSTKPFAQFRF</sequence>
<dbReference type="PANTHER" id="PTHR21636:SF2">
    <property type="entry name" value="PROTEIN DOK-7"/>
    <property type="match status" value="1"/>
</dbReference>
<dbReference type="InterPro" id="IPR002404">
    <property type="entry name" value="IRS_PTB"/>
</dbReference>
<dbReference type="PROSITE" id="PS51064">
    <property type="entry name" value="IRS_PTB"/>
    <property type="match status" value="1"/>
</dbReference>
<feature type="compositionally biased region" description="Polar residues" evidence="1">
    <location>
        <begin position="146"/>
        <end position="155"/>
    </location>
</feature>
<accession>A0AAV4QFZ3</accession>
<dbReference type="SUPFAM" id="SSF50729">
    <property type="entry name" value="PH domain-like"/>
    <property type="match status" value="1"/>
</dbReference>
<reference evidence="3 4" key="1">
    <citation type="submission" date="2021-06" db="EMBL/GenBank/DDBJ databases">
        <title>Caerostris extrusa draft genome.</title>
        <authorList>
            <person name="Kono N."/>
            <person name="Arakawa K."/>
        </authorList>
    </citation>
    <scope>NUCLEOTIDE SEQUENCE [LARGE SCALE GENOMIC DNA]</scope>
</reference>
<gene>
    <name evidence="3" type="primary">Dok7_0</name>
    <name evidence="3" type="ORF">CEXT_319251</name>
</gene>